<dbReference type="InterPro" id="IPR052901">
    <property type="entry name" value="Bact_TGase-like"/>
</dbReference>
<gene>
    <name evidence="4" type="ORF">GCM10007425_03330</name>
</gene>
<protein>
    <recommendedName>
        <fullName evidence="3">Transglutaminase-like domain-containing protein</fullName>
    </recommendedName>
</protein>
<dbReference type="AlphaFoldDB" id="A0A917D684"/>
<keyword evidence="5" id="KW-1185">Reference proteome</keyword>
<reference evidence="4" key="2">
    <citation type="submission" date="2020-09" db="EMBL/GenBank/DDBJ databases">
        <authorList>
            <person name="Sun Q."/>
            <person name="Zhou Y."/>
        </authorList>
    </citation>
    <scope>NUCLEOTIDE SEQUENCE</scope>
    <source>
        <strain evidence="4">CGMCC 1.15760</strain>
    </source>
</reference>
<feature type="transmembrane region" description="Helical" evidence="2">
    <location>
        <begin position="591"/>
        <end position="609"/>
    </location>
</feature>
<dbReference type="Gene3D" id="3.10.620.30">
    <property type="match status" value="1"/>
</dbReference>
<feature type="transmembrane region" description="Helical" evidence="2">
    <location>
        <begin position="52"/>
        <end position="70"/>
    </location>
</feature>
<dbReference type="EMBL" id="BMJT01000001">
    <property type="protein sequence ID" value="GGG12348.1"/>
    <property type="molecule type" value="Genomic_DNA"/>
</dbReference>
<feature type="transmembrane region" description="Helical" evidence="2">
    <location>
        <begin position="30"/>
        <end position="47"/>
    </location>
</feature>
<comment type="caution">
    <text evidence="4">The sequence shown here is derived from an EMBL/GenBank/DDBJ whole genome shotgun (WGS) entry which is preliminary data.</text>
</comment>
<feature type="compositionally biased region" description="Basic and acidic residues" evidence="1">
    <location>
        <begin position="541"/>
        <end position="559"/>
    </location>
</feature>
<dbReference type="InterPro" id="IPR002931">
    <property type="entry name" value="Transglutaminase-like"/>
</dbReference>
<dbReference type="PANTHER" id="PTHR42736:SF1">
    <property type="entry name" value="PROTEIN-GLUTAMINE GAMMA-GLUTAMYLTRANSFERASE"/>
    <property type="match status" value="1"/>
</dbReference>
<sequence length="708" mass="81407">MTIQSLLLIYSYLALWLLAMQAIILPKISMMAPLLVTGIAVIIYYVFKRKGLLIFLALYGVLILGTWEAFKNDMSITLNAIAMMIAEQRFWLIPLLEVSDKQLFTGFFVGAVALLLLTLLIETFMKRQASSFIVMASIVFIISIVLDRAGVAIFTVLLYGMTLYLIMVVRNNKAMLRYSWLVPTLIVVIGLTSMTWVNMGESTVASSIQEKLISQWSSFRYGNKAPLPDGKLQQTQPKATTNTTMLEIATENIRPMYLKGFIGSTYQNNEWHSLSGGQYLQRQAVFEQLLQQGFNAQTQFYMLTNTTQPAKLNIANRNANRHYFYTPYEANQVLTTSAKEGTAYTSGIKGERNYQWLISETPYYQYPQVAKQVYAKQDEAYLAKESHYNAYVYKNETVVSKEDKQLLTTHFPAITTNEKRLSYEQATQLVLQQVEDTLTYDEQKFPVQDNILAGLLAQQSSGYAVHYATIATLLYRTLGIPARYVEGYVVTLEDTLSKGIATTKIPAKNAHAWTEIYIDQLGWMPVEVTPPYRKIMPEIEHDETTTVPDPKEALSKEAEGPPEELNEQFIQQNELPPQEKEPEQKKMPIKIWLSMLVLLLIILLGIWLYRRHKLRKILRLSPKFATTTLYLNTFYMYQSMHKATTLQQWSQGEKIAPYYNMYLGAQYGELPITDEDKQHMYAFYKSVRTTIWQQAKWYQKIKLAITYY</sequence>
<dbReference type="InterPro" id="IPR038765">
    <property type="entry name" value="Papain-like_cys_pep_sf"/>
</dbReference>
<organism evidence="4 5">
    <name type="scientific">Lysinibacillus alkalisoli</name>
    <dbReference type="NCBI Taxonomy" id="1911548"/>
    <lineage>
        <taxon>Bacteria</taxon>
        <taxon>Bacillati</taxon>
        <taxon>Bacillota</taxon>
        <taxon>Bacilli</taxon>
        <taxon>Bacillales</taxon>
        <taxon>Bacillaceae</taxon>
        <taxon>Lysinibacillus</taxon>
    </lineage>
</organism>
<keyword evidence="2" id="KW-0472">Membrane</keyword>
<accession>A0A917D684</accession>
<dbReference type="SUPFAM" id="SSF54001">
    <property type="entry name" value="Cysteine proteinases"/>
    <property type="match status" value="1"/>
</dbReference>
<feature type="transmembrane region" description="Helical" evidence="2">
    <location>
        <begin position="103"/>
        <end position="121"/>
    </location>
</feature>
<keyword evidence="2" id="KW-0812">Transmembrane</keyword>
<feature type="domain" description="Transglutaminase-like" evidence="3">
    <location>
        <begin position="456"/>
        <end position="530"/>
    </location>
</feature>
<proteinExistence type="predicted"/>
<dbReference type="PANTHER" id="PTHR42736">
    <property type="entry name" value="PROTEIN-GLUTAMINE GAMMA-GLUTAMYLTRANSFERASE"/>
    <property type="match status" value="1"/>
</dbReference>
<dbReference type="Pfam" id="PF01841">
    <property type="entry name" value="Transglut_core"/>
    <property type="match status" value="1"/>
</dbReference>
<feature type="transmembrane region" description="Helical" evidence="2">
    <location>
        <begin position="133"/>
        <end position="166"/>
    </location>
</feature>
<reference evidence="4" key="1">
    <citation type="journal article" date="2014" name="Int. J. Syst. Evol. Microbiol.">
        <title>Complete genome sequence of Corynebacterium casei LMG S-19264T (=DSM 44701T), isolated from a smear-ripened cheese.</title>
        <authorList>
            <consortium name="US DOE Joint Genome Institute (JGI-PGF)"/>
            <person name="Walter F."/>
            <person name="Albersmeier A."/>
            <person name="Kalinowski J."/>
            <person name="Ruckert C."/>
        </authorList>
    </citation>
    <scope>NUCLEOTIDE SEQUENCE</scope>
    <source>
        <strain evidence="4">CGMCC 1.15760</strain>
    </source>
</reference>
<evidence type="ECO:0000313" key="4">
    <source>
        <dbReference type="EMBL" id="GGG12348.1"/>
    </source>
</evidence>
<evidence type="ECO:0000256" key="2">
    <source>
        <dbReference type="SAM" id="Phobius"/>
    </source>
</evidence>
<dbReference type="RefSeq" id="WP_188613272.1">
    <property type="nucleotide sequence ID" value="NZ_BMJT01000001.1"/>
</dbReference>
<evidence type="ECO:0000313" key="5">
    <source>
        <dbReference type="Proteomes" id="UP000616608"/>
    </source>
</evidence>
<dbReference type="Proteomes" id="UP000616608">
    <property type="component" value="Unassembled WGS sequence"/>
</dbReference>
<dbReference type="SMART" id="SM00460">
    <property type="entry name" value="TGc"/>
    <property type="match status" value="1"/>
</dbReference>
<feature type="transmembrane region" description="Helical" evidence="2">
    <location>
        <begin position="7"/>
        <end position="24"/>
    </location>
</feature>
<feature type="region of interest" description="Disordered" evidence="1">
    <location>
        <begin position="541"/>
        <end position="565"/>
    </location>
</feature>
<feature type="transmembrane region" description="Helical" evidence="2">
    <location>
        <begin position="178"/>
        <end position="197"/>
    </location>
</feature>
<name>A0A917D684_9BACI</name>
<keyword evidence="2" id="KW-1133">Transmembrane helix</keyword>
<evidence type="ECO:0000259" key="3">
    <source>
        <dbReference type="SMART" id="SM00460"/>
    </source>
</evidence>
<evidence type="ECO:0000256" key="1">
    <source>
        <dbReference type="SAM" id="MobiDB-lite"/>
    </source>
</evidence>